<dbReference type="InterPro" id="IPR007329">
    <property type="entry name" value="FMN-bd"/>
</dbReference>
<dbReference type="SMART" id="SM00900">
    <property type="entry name" value="FMN_bind"/>
    <property type="match status" value="1"/>
</dbReference>
<dbReference type="Pfam" id="PF04205">
    <property type="entry name" value="FMN_bind"/>
    <property type="match status" value="1"/>
</dbReference>
<keyword evidence="4" id="KW-1185">Reference proteome</keyword>
<gene>
    <name evidence="3" type="ORF">K6K13_07880</name>
</gene>
<evidence type="ECO:0000313" key="4">
    <source>
        <dbReference type="Proteomes" id="UP000825886"/>
    </source>
</evidence>
<dbReference type="RefSeq" id="WP_222160289.1">
    <property type="nucleotide sequence ID" value="NZ_CP081864.1"/>
</dbReference>
<feature type="signal peptide" evidence="1">
    <location>
        <begin position="1"/>
        <end position="24"/>
    </location>
</feature>
<accession>A0ABX9ARN0</accession>
<evidence type="ECO:0000313" key="3">
    <source>
        <dbReference type="EMBL" id="QZN97259.1"/>
    </source>
</evidence>
<feature type="chain" id="PRO_5045305278" evidence="1">
    <location>
        <begin position="25"/>
        <end position="116"/>
    </location>
</feature>
<organism evidence="3 4">
    <name type="scientific">Symbiopectobacterium purcellii</name>
    <dbReference type="NCBI Taxonomy" id="2871826"/>
    <lineage>
        <taxon>Bacteria</taxon>
        <taxon>Pseudomonadati</taxon>
        <taxon>Pseudomonadota</taxon>
        <taxon>Gammaproteobacteria</taxon>
        <taxon>Enterobacterales</taxon>
        <taxon>Enterobacteriaceae</taxon>
    </lineage>
</organism>
<proteinExistence type="predicted"/>
<protein>
    <submittedName>
        <fullName evidence="3">FMN-binding protein</fullName>
    </submittedName>
</protein>
<keyword evidence="1" id="KW-0732">Signal</keyword>
<evidence type="ECO:0000259" key="2">
    <source>
        <dbReference type="SMART" id="SM00900"/>
    </source>
</evidence>
<sequence>MKKIVPSLVAAAALLFVASAGVQAAQTYKDGTYTGKAQGKEGEIEVSVKISEGKIANVEVVKHEDTEALMLGVIDNIVPEIVEKQTADGIDAVTGATMSSTGVLEAAKQALAQAKS</sequence>
<dbReference type="EMBL" id="CP081864">
    <property type="protein sequence ID" value="QZN97259.1"/>
    <property type="molecule type" value="Genomic_DNA"/>
</dbReference>
<dbReference type="Proteomes" id="UP000825886">
    <property type="component" value="Chromosome"/>
</dbReference>
<dbReference type="Gene3D" id="3.90.1010.20">
    <property type="match status" value="1"/>
</dbReference>
<reference evidence="3 4" key="1">
    <citation type="submission" date="2021-08" db="EMBL/GenBank/DDBJ databases">
        <title>Culture and genomic analysis of Symbiopectobacterium purcellii sp. nov. gen. nov., isolated from the leafhopper Empoasca decipiens.</title>
        <authorList>
            <person name="Nadal-Jimenez P."/>
            <person name="Siozios S."/>
            <person name="Halliday N."/>
            <person name="Camara M."/>
            <person name="Hurst G.D.D."/>
        </authorList>
    </citation>
    <scope>NUCLEOTIDE SEQUENCE [LARGE SCALE GENOMIC DNA]</scope>
    <source>
        <strain evidence="3 4">SyEd1</strain>
    </source>
</reference>
<feature type="domain" description="FMN-binding" evidence="2">
    <location>
        <begin position="39"/>
        <end position="114"/>
    </location>
</feature>
<name>A0ABX9ARN0_9ENTR</name>
<evidence type="ECO:0000256" key="1">
    <source>
        <dbReference type="SAM" id="SignalP"/>
    </source>
</evidence>